<dbReference type="EMBL" id="UOEX01000006">
    <property type="protein sequence ID" value="VAW32652.1"/>
    <property type="molecule type" value="Genomic_DNA"/>
</dbReference>
<dbReference type="AlphaFoldDB" id="A0A3B0V1P0"/>
<evidence type="ECO:0000313" key="2">
    <source>
        <dbReference type="EMBL" id="VAW32652.1"/>
    </source>
</evidence>
<gene>
    <name evidence="2" type="ORF">MNBD_DELTA03-1653</name>
</gene>
<dbReference type="InterPro" id="IPR036280">
    <property type="entry name" value="Multihaem_cyt_sf"/>
</dbReference>
<name>A0A3B0V1P0_9ZZZZ</name>
<accession>A0A3B0V1P0</accession>
<proteinExistence type="predicted"/>
<sequence length="265" mass="27707">MKKTLFIGLALGIGVFALSMSSGTAMANLTGGEGIVGSSHDLSAAAYGDAQSRICVFCHHPHNAHKTDANLTYSPLWNHDVTTNAGSFTTYNNGNGPTSGRNALNATIGQPGGVSLLCLSCHDGSVALNAYSNTQAGGSAPGAGDQFINSGSLHPGDNAYTIGKGGDLSNHHPIGFNYYEAMDNDPEIANVTKQMTSSTKIKDLLYGGTQFECVSCHDVHNTQNASGAERFLWKSNDHSNFCLTCHEKGSTHTNPNWAVATATAP</sequence>
<dbReference type="InterPro" id="IPR010177">
    <property type="entry name" value="Paired_CXXCH_1"/>
</dbReference>
<protein>
    <recommendedName>
        <fullName evidence="1">Doubled CXXCH motif domain-containing protein</fullName>
    </recommendedName>
</protein>
<organism evidence="2">
    <name type="scientific">hydrothermal vent metagenome</name>
    <dbReference type="NCBI Taxonomy" id="652676"/>
    <lineage>
        <taxon>unclassified sequences</taxon>
        <taxon>metagenomes</taxon>
        <taxon>ecological metagenomes</taxon>
    </lineage>
</organism>
<dbReference type="Pfam" id="PF09699">
    <property type="entry name" value="Paired_CXXCH_1"/>
    <property type="match status" value="1"/>
</dbReference>
<feature type="domain" description="Doubled CXXCH motif" evidence="1">
    <location>
        <begin position="212"/>
        <end position="249"/>
    </location>
</feature>
<dbReference type="Gene3D" id="1.10.1130.10">
    <property type="entry name" value="Flavocytochrome C3, Chain A"/>
    <property type="match status" value="1"/>
</dbReference>
<dbReference type="SUPFAM" id="SSF48695">
    <property type="entry name" value="Multiheme cytochromes"/>
    <property type="match status" value="2"/>
</dbReference>
<reference evidence="2" key="1">
    <citation type="submission" date="2018-06" db="EMBL/GenBank/DDBJ databases">
        <authorList>
            <person name="Zhirakovskaya E."/>
        </authorList>
    </citation>
    <scope>NUCLEOTIDE SEQUENCE</scope>
</reference>
<evidence type="ECO:0000259" key="1">
    <source>
        <dbReference type="Pfam" id="PF09699"/>
    </source>
</evidence>